<evidence type="ECO:0000313" key="1">
    <source>
        <dbReference type="EMBL" id="EHK80069.1"/>
    </source>
</evidence>
<dbReference type="EMBL" id="AGVV01000001">
    <property type="protein sequence ID" value="EHK80069.1"/>
    <property type="molecule type" value="Genomic_DNA"/>
</dbReference>
<dbReference type="AlphaFoldDB" id="H0FSW9"/>
<dbReference type="PATRIC" id="fig|1107881.3.peg.240"/>
<organism evidence="1 2">
    <name type="scientific">Sinorhizobium meliloti CCNWSX0020</name>
    <dbReference type="NCBI Taxonomy" id="1107881"/>
    <lineage>
        <taxon>Bacteria</taxon>
        <taxon>Pseudomonadati</taxon>
        <taxon>Pseudomonadota</taxon>
        <taxon>Alphaproteobacteria</taxon>
        <taxon>Hyphomicrobiales</taxon>
        <taxon>Rhizobiaceae</taxon>
        <taxon>Sinorhizobium/Ensifer group</taxon>
        <taxon>Sinorhizobium</taxon>
    </lineage>
</organism>
<protein>
    <submittedName>
        <fullName evidence="1">Uncharacterized protein</fullName>
    </submittedName>
</protein>
<sequence>MCRFIPTAKTISSLLSVKLGSVAAIAEAICKAVTEPVAEEAGAPVPEISGIEIEGYFVRRQ</sequence>
<name>H0FSW9_RHIML</name>
<proteinExistence type="predicted"/>
<accession>H0FSW9</accession>
<evidence type="ECO:0000313" key="2">
    <source>
        <dbReference type="Proteomes" id="UP000004038"/>
    </source>
</evidence>
<dbReference type="Proteomes" id="UP000004038">
    <property type="component" value="Unassembled WGS sequence"/>
</dbReference>
<reference evidence="1 2" key="1">
    <citation type="journal article" date="2012" name="J. Bacteriol.">
        <title>Draft Genome Sequence of Sinorhizobium meliloti CCNWSX0020, a Nitrogen-Fixing Symbiont with Copper Tolerance Capability Isolated from Lead-Zinc Mine Tailings.</title>
        <authorList>
            <person name="Li Z."/>
            <person name="Ma Z."/>
            <person name="Hao X."/>
            <person name="Wei G."/>
        </authorList>
    </citation>
    <scope>NUCLEOTIDE SEQUENCE [LARGE SCALE GENOMIC DNA]</scope>
    <source>
        <strain evidence="1 2">CCNWSX0020</strain>
    </source>
</reference>
<gene>
    <name evidence="1" type="ORF">SM0020_01170</name>
</gene>